<organism evidence="2">
    <name type="scientific">Dulem virus 231</name>
    <dbReference type="NCBI Taxonomy" id="3145708"/>
    <lineage>
        <taxon>Viruses</taxon>
        <taxon>Monodnaviria</taxon>
        <taxon>Sangervirae</taxon>
        <taxon>Phixviricota</taxon>
        <taxon>Malgrandaviricetes</taxon>
        <taxon>Petitvirales</taxon>
        <taxon>Microviridae</taxon>
        <taxon>Microvirus</taxon>
    </lineage>
</organism>
<keyword evidence="1" id="KW-1133">Transmembrane helix</keyword>
<keyword evidence="1" id="KW-0472">Membrane</keyword>
<dbReference type="EMBL" id="PP511335">
    <property type="protein sequence ID" value="XCD03260.1"/>
    <property type="molecule type" value="Genomic_DNA"/>
</dbReference>
<evidence type="ECO:0000256" key="1">
    <source>
        <dbReference type="SAM" id="Phobius"/>
    </source>
</evidence>
<sequence length="31" mass="3787">MDVNYKCKVLFILNIFMILFEITNLIFMFVL</sequence>
<reference evidence="2" key="1">
    <citation type="submission" date="2024-03" db="EMBL/GenBank/DDBJ databases">
        <title>Diverse circular DNA viruses in blood, oral, and fecal samples of captive lemurs.</title>
        <authorList>
            <person name="Paietta E.N."/>
            <person name="Kraberger S."/>
            <person name="Lund M.C."/>
            <person name="Custer J.M."/>
            <person name="Vargas K.M."/>
            <person name="Ehmke E.E."/>
            <person name="Yoder A.D."/>
            <person name="Varsani A."/>
        </authorList>
    </citation>
    <scope>NUCLEOTIDE SEQUENCE</scope>
    <source>
        <strain evidence="2">Duke_18_36</strain>
    </source>
</reference>
<proteinExistence type="predicted"/>
<name>A0AAU8AV61_9VIRU</name>
<evidence type="ECO:0000313" key="2">
    <source>
        <dbReference type="EMBL" id="XCD03260.1"/>
    </source>
</evidence>
<keyword evidence="1" id="KW-0812">Transmembrane</keyword>
<accession>A0AAU8AV61</accession>
<feature type="transmembrane region" description="Helical" evidence="1">
    <location>
        <begin position="9"/>
        <end position="30"/>
    </location>
</feature>
<protein>
    <submittedName>
        <fullName evidence="2">Uncharacterized protein</fullName>
    </submittedName>
</protein>